<dbReference type="Proteomes" id="UP000237351">
    <property type="component" value="Chromosome"/>
</dbReference>
<proteinExistence type="predicted"/>
<name>A0A1W6N5A4_9PROT</name>
<evidence type="ECO:0000313" key="2">
    <source>
        <dbReference type="Proteomes" id="UP000237351"/>
    </source>
</evidence>
<reference evidence="1 2" key="1">
    <citation type="submission" date="2014-06" db="EMBL/GenBank/DDBJ databases">
        <title>The genome of the endonuclear symbiont Nucleicultrix amoebiphila.</title>
        <authorList>
            <person name="Schulz F."/>
            <person name="Horn M."/>
        </authorList>
    </citation>
    <scope>NUCLEOTIDE SEQUENCE [LARGE SCALE GENOMIC DNA]</scope>
    <source>
        <strain evidence="1 2">FS5</strain>
    </source>
</reference>
<dbReference type="AlphaFoldDB" id="A0A1W6N5A4"/>
<dbReference type="KEGG" id="naf:GQ61_06295"/>
<evidence type="ECO:0000313" key="1">
    <source>
        <dbReference type="EMBL" id="ARN84958.1"/>
    </source>
</evidence>
<gene>
    <name evidence="1" type="ORF">GQ61_06295</name>
</gene>
<keyword evidence="2" id="KW-1185">Reference proteome</keyword>
<dbReference type="EMBL" id="CP008743">
    <property type="protein sequence ID" value="ARN84958.1"/>
    <property type="molecule type" value="Genomic_DNA"/>
</dbReference>
<accession>A0A1W6N5A4</accession>
<organism evidence="1 2">
    <name type="scientific">Candidatus Nucleicultrix amoebiphila FS5</name>
    <dbReference type="NCBI Taxonomy" id="1414854"/>
    <lineage>
        <taxon>Bacteria</taxon>
        <taxon>Pseudomonadati</taxon>
        <taxon>Pseudomonadota</taxon>
        <taxon>Alphaproteobacteria</taxon>
        <taxon>Holosporales</taxon>
        <taxon>Candidatus Nucleicultricaceae</taxon>
        <taxon>Candidatus Nucleicultrix</taxon>
    </lineage>
</organism>
<dbReference type="RefSeq" id="WP_085784470.1">
    <property type="nucleotide sequence ID" value="NZ_CP008743.1"/>
</dbReference>
<protein>
    <submittedName>
        <fullName evidence="1">Uncharacterized protein</fullName>
    </submittedName>
</protein>
<sequence length="540" mass="62554">MNSFKRLSISCFILIALNTHVKASFQEYLDDSLQQTKTIGRPRTPAGVLLKTKQAIQMWKDIALKNEEELRLLKGKMGNEVFEFLKNVIADIIRELSTLPYEDHALQNLITQNYVPVGENFNELSEREKKTTTVIASARMESVKPLYLHQLANTKCLQHLWAIKEAHQKLLHSGDASPGLTSVEEDYRLLASTSQLYNRHITWFWAIERLLVVLTLEGKENADAVVHSKKTSGEELTLEQEKEIEKPFLRPFQELWTTWCTNNEESPDPQGTQLIKIVLPTLWQHLEIFMLKMVGQGWTLERMGEVAPGFIPSIEKIKAFHPSLQAQQKSTLRFSELLQVYSENAREESKGIYDFYDADATLEAARRFQSMWLNNRLVSVEAQLNFETTTPQFLEPWKKVMEDFDPTLDQSAYPNIFKLSAWYEEERKADTLTPTLVSEVKGEFALGFFDYFTEETRKIKDHPDYESSEVNIAGKILFKVLHNFQLIGDSYVHLKRLEQQNDDVETLLKKAYEQVVQAKRLFKKSLLFFRLKLLSESELS</sequence>